<dbReference type="Proteomes" id="UP001642409">
    <property type="component" value="Unassembled WGS sequence"/>
</dbReference>
<reference evidence="2 3" key="2">
    <citation type="submission" date="2024-07" db="EMBL/GenBank/DDBJ databases">
        <authorList>
            <person name="Akdeniz Z."/>
        </authorList>
    </citation>
    <scope>NUCLEOTIDE SEQUENCE [LARGE SCALE GENOMIC DNA]</scope>
</reference>
<evidence type="ECO:0000313" key="3">
    <source>
        <dbReference type="Proteomes" id="UP001642409"/>
    </source>
</evidence>
<protein>
    <submittedName>
        <fullName evidence="2">Hypothetical_protein</fullName>
    </submittedName>
</protein>
<dbReference type="AlphaFoldDB" id="A0AA86N6B4"/>
<dbReference type="EMBL" id="CATOUU010000029">
    <property type="protein sequence ID" value="CAI9913643.1"/>
    <property type="molecule type" value="Genomic_DNA"/>
</dbReference>
<dbReference type="EMBL" id="CAXDID020000448">
    <property type="protein sequence ID" value="CAL6092851.1"/>
    <property type="molecule type" value="Genomic_DNA"/>
</dbReference>
<proteinExistence type="predicted"/>
<keyword evidence="3" id="KW-1185">Reference proteome</keyword>
<name>A0AA86N6B4_9EUKA</name>
<gene>
    <name evidence="1" type="ORF">HINF_LOCUS1288</name>
    <name evidence="2" type="ORF">HINF_LOCUS66473</name>
</gene>
<evidence type="ECO:0000313" key="2">
    <source>
        <dbReference type="EMBL" id="CAL6092851.1"/>
    </source>
</evidence>
<comment type="caution">
    <text evidence="1">The sequence shown here is derived from an EMBL/GenBank/DDBJ whole genome shotgun (WGS) entry which is preliminary data.</text>
</comment>
<sequence length="254" mass="29734">MEEDNGINYTSEEILDSHKITLSDIKIDKSKLSIFQQFKTVAKVSSLETDEESLKLLDNSLQTQDTNTMELANVKPISFADLQFKTFEHYFTTRQETIDEYCKLTQKQLIDPFWVNCETLHKLIDSLACNVFQTNNPMMARAYIINSQPKNIDNFVQNLRQVQQFSFVNGIVFKCFIKMWMHGLCCISLGLNVNRVKKSNIGFAKFSKRKSFTVQYTPEWRFNKKFEIVRLPVFQILNNKYSKCLEGMQVRLIE</sequence>
<reference evidence="1" key="1">
    <citation type="submission" date="2023-06" db="EMBL/GenBank/DDBJ databases">
        <authorList>
            <person name="Kurt Z."/>
        </authorList>
    </citation>
    <scope>NUCLEOTIDE SEQUENCE</scope>
</reference>
<organism evidence="1">
    <name type="scientific">Hexamita inflata</name>
    <dbReference type="NCBI Taxonomy" id="28002"/>
    <lineage>
        <taxon>Eukaryota</taxon>
        <taxon>Metamonada</taxon>
        <taxon>Diplomonadida</taxon>
        <taxon>Hexamitidae</taxon>
        <taxon>Hexamitinae</taxon>
        <taxon>Hexamita</taxon>
    </lineage>
</organism>
<evidence type="ECO:0000313" key="1">
    <source>
        <dbReference type="EMBL" id="CAI9913643.1"/>
    </source>
</evidence>
<accession>A0AA86N6B4</accession>